<gene>
    <name evidence="2" type="ORF">N1851_034350</name>
</gene>
<name>A0AA47LZZ9_MERPO</name>
<keyword evidence="3" id="KW-1185">Reference proteome</keyword>
<evidence type="ECO:0000256" key="1">
    <source>
        <dbReference type="SAM" id="MobiDB-lite"/>
    </source>
</evidence>
<feature type="compositionally biased region" description="Acidic residues" evidence="1">
    <location>
        <begin position="73"/>
        <end position="83"/>
    </location>
</feature>
<reference evidence="2" key="1">
    <citation type="journal article" date="2023" name="Front. Mar. Sci.">
        <title>A new Merluccius polli reference genome to investigate the effects of global change in West African waters.</title>
        <authorList>
            <person name="Mateo J.L."/>
            <person name="Blanco-Fernandez C."/>
            <person name="Garcia-Vazquez E."/>
            <person name="Machado-Schiaffino G."/>
        </authorList>
    </citation>
    <scope>NUCLEOTIDE SEQUENCE</scope>
    <source>
        <strain evidence="2">C29</strain>
        <tissue evidence="2">Fin</tissue>
    </source>
</reference>
<sequence length="115" mass="12930">MYKLLTVNDLVARIYTKWWMLIQRNTPRHDKLYNVWQPSPQDMLSSGATTEETLKEEGGDATDNPGVSSGKEDEMDQDMDEEGNTGHAMEDDEEPEQMNAPARGEPLSAVVMEPS</sequence>
<dbReference type="Proteomes" id="UP001174136">
    <property type="component" value="Unassembled WGS sequence"/>
</dbReference>
<comment type="caution">
    <text evidence="2">The sequence shown here is derived from an EMBL/GenBank/DDBJ whole genome shotgun (WGS) entry which is preliminary data.</text>
</comment>
<evidence type="ECO:0000313" key="3">
    <source>
        <dbReference type="Proteomes" id="UP001174136"/>
    </source>
</evidence>
<accession>A0AA47LZZ9</accession>
<evidence type="ECO:0000313" key="2">
    <source>
        <dbReference type="EMBL" id="KAK0130969.1"/>
    </source>
</evidence>
<dbReference type="EMBL" id="JAOPHQ010006585">
    <property type="protein sequence ID" value="KAK0130969.1"/>
    <property type="molecule type" value="Genomic_DNA"/>
</dbReference>
<organism evidence="2 3">
    <name type="scientific">Merluccius polli</name>
    <name type="common">Benguela hake</name>
    <name type="synonym">Merluccius cadenati</name>
    <dbReference type="NCBI Taxonomy" id="89951"/>
    <lineage>
        <taxon>Eukaryota</taxon>
        <taxon>Metazoa</taxon>
        <taxon>Chordata</taxon>
        <taxon>Craniata</taxon>
        <taxon>Vertebrata</taxon>
        <taxon>Euteleostomi</taxon>
        <taxon>Actinopterygii</taxon>
        <taxon>Neopterygii</taxon>
        <taxon>Teleostei</taxon>
        <taxon>Neoteleostei</taxon>
        <taxon>Acanthomorphata</taxon>
        <taxon>Zeiogadaria</taxon>
        <taxon>Gadariae</taxon>
        <taxon>Gadiformes</taxon>
        <taxon>Gadoidei</taxon>
        <taxon>Merlucciidae</taxon>
        <taxon>Merluccius</taxon>
    </lineage>
</organism>
<feature type="region of interest" description="Disordered" evidence="1">
    <location>
        <begin position="38"/>
        <end position="115"/>
    </location>
</feature>
<dbReference type="AlphaFoldDB" id="A0AA47LZZ9"/>
<proteinExistence type="predicted"/>
<feature type="compositionally biased region" description="Polar residues" evidence="1">
    <location>
        <begin position="38"/>
        <end position="51"/>
    </location>
</feature>
<protein>
    <submittedName>
        <fullName evidence="2">Uncharacterized protein</fullName>
    </submittedName>
</protein>